<dbReference type="InterPro" id="IPR003439">
    <property type="entry name" value="ABC_transporter-like_ATP-bd"/>
</dbReference>
<gene>
    <name evidence="2" type="ORF">FYJ80_10510</name>
</gene>
<feature type="domain" description="ABC transporter" evidence="1">
    <location>
        <begin position="3"/>
        <end position="47"/>
    </location>
</feature>
<protein>
    <submittedName>
        <fullName evidence="2">ATP-binding cassette domain-containing protein</fullName>
    </submittedName>
</protein>
<comment type="caution">
    <text evidence="2">The sequence shown here is derived from an EMBL/GenBank/DDBJ whole genome shotgun (WGS) entry which is preliminary data.</text>
</comment>
<dbReference type="GO" id="GO:0016887">
    <property type="term" value="F:ATP hydrolysis activity"/>
    <property type="evidence" value="ECO:0007669"/>
    <property type="project" value="InterPro"/>
</dbReference>
<proteinExistence type="predicted"/>
<evidence type="ECO:0000313" key="2">
    <source>
        <dbReference type="EMBL" id="MSU07191.1"/>
    </source>
</evidence>
<dbReference type="EMBL" id="VUNN01000030">
    <property type="protein sequence ID" value="MSU07191.1"/>
    <property type="molecule type" value="Genomic_DNA"/>
</dbReference>
<dbReference type="RefSeq" id="WP_407921437.1">
    <property type="nucleotide sequence ID" value="NZ_VUNN01000030.1"/>
</dbReference>
<reference evidence="2 3" key="1">
    <citation type="submission" date="2019-08" db="EMBL/GenBank/DDBJ databases">
        <title>In-depth cultivation of the pig gut microbiome towards novel bacterial diversity and tailored functional studies.</title>
        <authorList>
            <person name="Wylensek D."/>
            <person name="Hitch T.C.A."/>
            <person name="Clavel T."/>
        </authorList>
    </citation>
    <scope>NUCLEOTIDE SEQUENCE [LARGE SCALE GENOMIC DNA]</scope>
    <source>
        <strain evidence="2 3">NM-380-WT-3C1</strain>
    </source>
</reference>
<name>A0A7X2TR61_9SPIO</name>
<dbReference type="SUPFAM" id="SSF52540">
    <property type="entry name" value="P-loop containing nucleoside triphosphate hydrolases"/>
    <property type="match status" value="1"/>
</dbReference>
<dbReference type="Gene3D" id="3.40.50.300">
    <property type="entry name" value="P-loop containing nucleotide triphosphate hydrolases"/>
    <property type="match status" value="1"/>
</dbReference>
<dbReference type="GO" id="GO:0005524">
    <property type="term" value="F:ATP binding"/>
    <property type="evidence" value="ECO:0007669"/>
    <property type="project" value="UniProtKB-KW"/>
</dbReference>
<sequence>MFSFLGSSGAGKRTLTKLMLGLLRNYNGTITLTYSHGQAHGNLAMVTTAAPQRASCTVSGPRDPSGLAL</sequence>
<accession>A0A7X2TR61</accession>
<dbReference type="AlphaFoldDB" id="A0A7X2TR61"/>
<dbReference type="InterPro" id="IPR027417">
    <property type="entry name" value="P-loop_NTPase"/>
</dbReference>
<keyword evidence="3" id="KW-1185">Reference proteome</keyword>
<keyword evidence="2" id="KW-0547">Nucleotide-binding</keyword>
<keyword evidence="2" id="KW-0067">ATP-binding</keyword>
<dbReference type="Pfam" id="PF00005">
    <property type="entry name" value="ABC_tran"/>
    <property type="match status" value="1"/>
</dbReference>
<organism evidence="2 3">
    <name type="scientific">Bullifex porci</name>
    <dbReference type="NCBI Taxonomy" id="2606638"/>
    <lineage>
        <taxon>Bacteria</taxon>
        <taxon>Pseudomonadati</taxon>
        <taxon>Spirochaetota</taxon>
        <taxon>Spirochaetia</taxon>
        <taxon>Spirochaetales</taxon>
        <taxon>Spirochaetaceae</taxon>
        <taxon>Bullifex</taxon>
    </lineage>
</organism>
<evidence type="ECO:0000313" key="3">
    <source>
        <dbReference type="Proteomes" id="UP000460549"/>
    </source>
</evidence>
<dbReference type="Proteomes" id="UP000460549">
    <property type="component" value="Unassembled WGS sequence"/>
</dbReference>
<evidence type="ECO:0000259" key="1">
    <source>
        <dbReference type="Pfam" id="PF00005"/>
    </source>
</evidence>